<reference evidence="1 2" key="1">
    <citation type="journal article" date="2019" name="Sci. Rep.">
        <title>Orb-weaving spider Araneus ventricosus genome elucidates the spidroin gene catalogue.</title>
        <authorList>
            <person name="Kono N."/>
            <person name="Nakamura H."/>
            <person name="Ohtoshi R."/>
            <person name="Moran D.A.P."/>
            <person name="Shinohara A."/>
            <person name="Yoshida Y."/>
            <person name="Fujiwara M."/>
            <person name="Mori M."/>
            <person name="Tomita M."/>
            <person name="Arakawa K."/>
        </authorList>
    </citation>
    <scope>NUCLEOTIDE SEQUENCE [LARGE SCALE GENOMIC DNA]</scope>
</reference>
<organism evidence="1 2">
    <name type="scientific">Araneus ventricosus</name>
    <name type="common">Orbweaver spider</name>
    <name type="synonym">Epeira ventricosa</name>
    <dbReference type="NCBI Taxonomy" id="182803"/>
    <lineage>
        <taxon>Eukaryota</taxon>
        <taxon>Metazoa</taxon>
        <taxon>Ecdysozoa</taxon>
        <taxon>Arthropoda</taxon>
        <taxon>Chelicerata</taxon>
        <taxon>Arachnida</taxon>
        <taxon>Araneae</taxon>
        <taxon>Araneomorphae</taxon>
        <taxon>Entelegynae</taxon>
        <taxon>Araneoidea</taxon>
        <taxon>Araneidae</taxon>
        <taxon>Araneus</taxon>
    </lineage>
</organism>
<gene>
    <name evidence="1" type="ORF">AVEN_58914_1</name>
</gene>
<dbReference type="AlphaFoldDB" id="A0A4Y2ET79"/>
<keyword evidence="2" id="KW-1185">Reference proteome</keyword>
<dbReference type="Proteomes" id="UP000499080">
    <property type="component" value="Unassembled WGS sequence"/>
</dbReference>
<accession>A0A4Y2ET79</accession>
<proteinExistence type="predicted"/>
<protein>
    <submittedName>
        <fullName evidence="1">Uncharacterized protein</fullName>
    </submittedName>
</protein>
<name>A0A4Y2ET79_ARAVE</name>
<sequence length="112" mass="12769">MWFGRALEAASSFSDVEDRHLFHKTVAIDVQSHPETIFRKQDPLLQAKSIVDDIKKIYKAHHHQFLQPVFREEQIDSVMAVVCSQPLCDDPQNIPTPALRATCIYWPAAGLL</sequence>
<comment type="caution">
    <text evidence="1">The sequence shown here is derived from an EMBL/GenBank/DDBJ whole genome shotgun (WGS) entry which is preliminary data.</text>
</comment>
<dbReference type="EMBL" id="BGPR01000676">
    <property type="protein sequence ID" value="GBM31115.1"/>
    <property type="molecule type" value="Genomic_DNA"/>
</dbReference>
<evidence type="ECO:0000313" key="2">
    <source>
        <dbReference type="Proteomes" id="UP000499080"/>
    </source>
</evidence>
<evidence type="ECO:0000313" key="1">
    <source>
        <dbReference type="EMBL" id="GBM31115.1"/>
    </source>
</evidence>